<accession>A0ABP9YDF4</accession>
<feature type="region of interest" description="Disordered" evidence="4">
    <location>
        <begin position="104"/>
        <end position="148"/>
    </location>
</feature>
<dbReference type="CDD" id="cd12325">
    <property type="entry name" value="RRM1_hnRNPA_hnRNPD_like"/>
    <property type="match status" value="1"/>
</dbReference>
<dbReference type="Pfam" id="PF00076">
    <property type="entry name" value="RRM_1"/>
    <property type="match status" value="2"/>
</dbReference>
<feature type="compositionally biased region" description="Polar residues" evidence="4">
    <location>
        <begin position="50"/>
        <end position="61"/>
    </location>
</feature>
<keyword evidence="2 3" id="KW-0694">RNA-binding</keyword>
<dbReference type="InterPro" id="IPR012677">
    <property type="entry name" value="Nucleotide-bd_a/b_plait_sf"/>
</dbReference>
<evidence type="ECO:0000256" key="1">
    <source>
        <dbReference type="ARBA" id="ARBA00022737"/>
    </source>
</evidence>
<dbReference type="SUPFAM" id="SSF54928">
    <property type="entry name" value="RNA-binding domain, RBD"/>
    <property type="match status" value="2"/>
</dbReference>
<evidence type="ECO:0000256" key="2">
    <source>
        <dbReference type="ARBA" id="ARBA00022884"/>
    </source>
</evidence>
<feature type="domain" description="RRM" evidence="5">
    <location>
        <begin position="151"/>
        <end position="234"/>
    </location>
</feature>
<evidence type="ECO:0000259" key="5">
    <source>
        <dbReference type="PROSITE" id="PS50102"/>
    </source>
</evidence>
<evidence type="ECO:0000256" key="4">
    <source>
        <dbReference type="SAM" id="MobiDB-lite"/>
    </source>
</evidence>
<dbReference type="PROSITE" id="PS50102">
    <property type="entry name" value="RRM"/>
    <property type="match status" value="2"/>
</dbReference>
<reference evidence="6 7" key="1">
    <citation type="submission" date="2024-04" db="EMBL/GenBank/DDBJ databases">
        <title>genome sequences of Mucor flavus KT1a and Helicostylum pulchrum KT1b strains isolation_sourced from the surface of a dry-aged beef.</title>
        <authorList>
            <person name="Toyotome T."/>
            <person name="Hosono M."/>
            <person name="Torimaru M."/>
            <person name="Fukuda K."/>
            <person name="Mikami N."/>
        </authorList>
    </citation>
    <scope>NUCLEOTIDE SEQUENCE [LARGE SCALE GENOMIC DNA]</scope>
    <source>
        <strain evidence="6 7">KT1b</strain>
    </source>
</reference>
<comment type="caution">
    <text evidence="6">The sequence shown here is derived from an EMBL/GenBank/DDBJ whole genome shotgun (WGS) entry which is preliminary data.</text>
</comment>
<keyword evidence="7" id="KW-1185">Reference proteome</keyword>
<dbReference type="CDD" id="cd12330">
    <property type="entry name" value="RRM2_Hrp1p"/>
    <property type="match status" value="1"/>
</dbReference>
<feature type="region of interest" description="Disordered" evidence="4">
    <location>
        <begin position="379"/>
        <end position="435"/>
    </location>
</feature>
<evidence type="ECO:0000313" key="7">
    <source>
        <dbReference type="Proteomes" id="UP001476247"/>
    </source>
</evidence>
<dbReference type="Proteomes" id="UP001476247">
    <property type="component" value="Unassembled WGS sequence"/>
</dbReference>
<dbReference type="EMBL" id="BAABUJ010000040">
    <property type="protein sequence ID" value="GAA5804991.1"/>
    <property type="molecule type" value="Genomic_DNA"/>
</dbReference>
<dbReference type="PANTHER" id="PTHR48032:SF6">
    <property type="entry name" value="RNA-BINDING (RRM_RBD_RNP MOTIFS) FAMILY PROTEIN"/>
    <property type="match status" value="1"/>
</dbReference>
<dbReference type="InterPro" id="IPR000504">
    <property type="entry name" value="RRM_dom"/>
</dbReference>
<sequence length="435" mass="49543">MSDDFDDDLYNVYNGKGQEDSYNDEDLYGEDPVADVKEEEEETKEEEPDQATTDQAEPQSTINNTSWNFQQQQQQQQYQQYMAAYQRNLQQQMAMNPYQMQQMIQRQMRQTMSPQQYKPQNEVKRKDVEDGNDEGDDSKTSVTSAANQDEGKMFIGGLNWETTDESLRQYFSKFGPVLDCTVMRDPTTQRSRGFGFLTMKENSDIDKIVSQADHQLDGKRIDPKRAIPRDEQDKTEKIFVGGISPEVNEEEFREFFTQFGTVIDATLMMERDTGRPRGFGFVTFETSNGVEEALKNPNLSIKDKTIEVKKAMPKNKQNRTVAPALNPNFRPPPTGNGYMPNNRYAAQFGMMNQQNNYMYGNMYGAYNPMAYYQANNGGGGGGGGASSSYNSNYMRQQNHDGQDARAEDRKYRGSGGGGAVHASSQSRNQQQYRPY</sequence>
<keyword evidence="1" id="KW-0677">Repeat</keyword>
<name>A0ABP9YDF4_9FUNG</name>
<protein>
    <recommendedName>
        <fullName evidence="5">RRM domain-containing protein</fullName>
    </recommendedName>
</protein>
<feature type="compositionally biased region" description="Acidic residues" evidence="4">
    <location>
        <begin position="21"/>
        <end position="49"/>
    </location>
</feature>
<dbReference type="Gene3D" id="3.30.70.330">
    <property type="match status" value="2"/>
</dbReference>
<evidence type="ECO:0000313" key="6">
    <source>
        <dbReference type="EMBL" id="GAA5804991.1"/>
    </source>
</evidence>
<dbReference type="InterPro" id="IPR035979">
    <property type="entry name" value="RBD_domain_sf"/>
</dbReference>
<organism evidence="6 7">
    <name type="scientific">Helicostylum pulchrum</name>
    <dbReference type="NCBI Taxonomy" id="562976"/>
    <lineage>
        <taxon>Eukaryota</taxon>
        <taxon>Fungi</taxon>
        <taxon>Fungi incertae sedis</taxon>
        <taxon>Mucoromycota</taxon>
        <taxon>Mucoromycotina</taxon>
        <taxon>Mucoromycetes</taxon>
        <taxon>Mucorales</taxon>
        <taxon>Mucorineae</taxon>
        <taxon>Mucoraceae</taxon>
        <taxon>Helicostylum</taxon>
    </lineage>
</organism>
<feature type="compositionally biased region" description="Polar residues" evidence="4">
    <location>
        <begin position="422"/>
        <end position="435"/>
    </location>
</feature>
<feature type="compositionally biased region" description="Basic and acidic residues" evidence="4">
    <location>
        <begin position="397"/>
        <end position="411"/>
    </location>
</feature>
<proteinExistence type="predicted"/>
<feature type="domain" description="RRM" evidence="5">
    <location>
        <begin position="236"/>
        <end position="313"/>
    </location>
</feature>
<gene>
    <name evidence="6" type="ORF">HPULCUR_010504</name>
</gene>
<dbReference type="SMART" id="SM00360">
    <property type="entry name" value="RRM"/>
    <property type="match status" value="2"/>
</dbReference>
<dbReference type="PANTHER" id="PTHR48032">
    <property type="entry name" value="RNA-BINDING PROTEIN MUSASHI HOMOLOG RBP6"/>
    <property type="match status" value="1"/>
</dbReference>
<feature type="region of interest" description="Disordered" evidence="4">
    <location>
        <begin position="1"/>
        <end position="61"/>
    </location>
</feature>
<evidence type="ECO:0000256" key="3">
    <source>
        <dbReference type="PROSITE-ProRule" id="PRU00176"/>
    </source>
</evidence>